<keyword evidence="3" id="KW-0812">Transmembrane</keyword>
<evidence type="ECO:0000313" key="5">
    <source>
        <dbReference type="EMBL" id="CAD9483894.1"/>
    </source>
</evidence>
<evidence type="ECO:0000259" key="4">
    <source>
        <dbReference type="PROSITE" id="PS50076"/>
    </source>
</evidence>
<sequence length="172" mass="18952">MQQDYYAVLGVERDARRDQIKKSYFELAKQMHPDKHHGTELERGANQAFEHLQKAYKVLSDPKLRHEYDAATAEATAAPAATGAGPSAGPSWLHSRGGGAVAGGRFSPRDVWRQLARRKRSAATPSAAGPLLFLVGVFGVFRVIPYGVMTFMGEDEDKRAKPRDPPPMALRH</sequence>
<reference evidence="5" key="1">
    <citation type="submission" date="2021-01" db="EMBL/GenBank/DDBJ databases">
        <authorList>
            <person name="Corre E."/>
            <person name="Pelletier E."/>
            <person name="Niang G."/>
            <person name="Scheremetjew M."/>
            <person name="Finn R."/>
            <person name="Kale V."/>
            <person name="Holt S."/>
            <person name="Cochrane G."/>
            <person name="Meng A."/>
            <person name="Brown T."/>
            <person name="Cohen L."/>
        </authorList>
    </citation>
    <scope>NUCLEOTIDE SEQUENCE</scope>
    <source>
        <strain evidence="5">RCC3387</strain>
    </source>
</reference>
<dbReference type="Gene3D" id="1.10.287.110">
    <property type="entry name" value="DnaJ domain"/>
    <property type="match status" value="1"/>
</dbReference>
<keyword evidence="3" id="KW-1133">Transmembrane helix</keyword>
<dbReference type="PRINTS" id="PR00625">
    <property type="entry name" value="JDOMAIN"/>
</dbReference>
<keyword evidence="3" id="KW-0472">Membrane</keyword>
<protein>
    <recommendedName>
        <fullName evidence="4">J domain-containing protein</fullName>
    </recommendedName>
</protein>
<organism evidence="5">
    <name type="scientific">Zooxanthella nutricula</name>
    <dbReference type="NCBI Taxonomy" id="1333877"/>
    <lineage>
        <taxon>Eukaryota</taxon>
        <taxon>Sar</taxon>
        <taxon>Alveolata</taxon>
        <taxon>Dinophyceae</taxon>
        <taxon>Peridiniales</taxon>
        <taxon>Peridiniales incertae sedis</taxon>
        <taxon>Zooxanthella</taxon>
    </lineage>
</organism>
<proteinExistence type="predicted"/>
<feature type="region of interest" description="Disordered" evidence="2">
    <location>
        <begin position="74"/>
        <end position="105"/>
    </location>
</feature>
<keyword evidence="1" id="KW-0143">Chaperone</keyword>
<evidence type="ECO:0000256" key="2">
    <source>
        <dbReference type="SAM" id="MobiDB-lite"/>
    </source>
</evidence>
<dbReference type="EMBL" id="HBGW01001427">
    <property type="protein sequence ID" value="CAD9483894.1"/>
    <property type="molecule type" value="Transcribed_RNA"/>
</dbReference>
<gene>
    <name evidence="5" type="ORF">BRAN1462_LOCUS940</name>
</gene>
<dbReference type="InterPro" id="IPR001623">
    <property type="entry name" value="DnaJ_domain"/>
</dbReference>
<dbReference type="Pfam" id="PF00226">
    <property type="entry name" value="DnaJ"/>
    <property type="match status" value="1"/>
</dbReference>
<dbReference type="PANTHER" id="PTHR44145">
    <property type="entry name" value="DNAJ HOMOLOG SUBFAMILY A MEMBER 3, MITOCHONDRIAL"/>
    <property type="match status" value="1"/>
</dbReference>
<dbReference type="AlphaFoldDB" id="A0A7S2MHV9"/>
<dbReference type="PROSITE" id="PS50076">
    <property type="entry name" value="DNAJ_2"/>
    <property type="match status" value="1"/>
</dbReference>
<dbReference type="CDD" id="cd06257">
    <property type="entry name" value="DnaJ"/>
    <property type="match status" value="1"/>
</dbReference>
<name>A0A7S2MHV9_9DINO</name>
<dbReference type="InterPro" id="IPR051938">
    <property type="entry name" value="Apopto_cytoskel_mod"/>
</dbReference>
<dbReference type="InterPro" id="IPR036869">
    <property type="entry name" value="J_dom_sf"/>
</dbReference>
<dbReference type="PANTHER" id="PTHR44145:SF3">
    <property type="entry name" value="DNAJ HOMOLOG SUBFAMILY A MEMBER 3, MITOCHONDRIAL"/>
    <property type="match status" value="1"/>
</dbReference>
<accession>A0A7S2MHV9</accession>
<feature type="transmembrane region" description="Helical" evidence="3">
    <location>
        <begin position="122"/>
        <end position="144"/>
    </location>
</feature>
<evidence type="ECO:0000256" key="1">
    <source>
        <dbReference type="ARBA" id="ARBA00023186"/>
    </source>
</evidence>
<feature type="domain" description="J" evidence="4">
    <location>
        <begin position="4"/>
        <end position="72"/>
    </location>
</feature>
<dbReference type="SMART" id="SM00271">
    <property type="entry name" value="DnaJ"/>
    <property type="match status" value="1"/>
</dbReference>
<evidence type="ECO:0000256" key="3">
    <source>
        <dbReference type="SAM" id="Phobius"/>
    </source>
</evidence>
<dbReference type="SUPFAM" id="SSF46565">
    <property type="entry name" value="Chaperone J-domain"/>
    <property type="match status" value="1"/>
</dbReference>
<feature type="compositionally biased region" description="Low complexity" evidence="2">
    <location>
        <begin position="74"/>
        <end position="90"/>
    </location>
</feature>